<accession>A0A6J7EUF2</accession>
<evidence type="ECO:0000313" key="1">
    <source>
        <dbReference type="EMBL" id="CAB4885941.1"/>
    </source>
</evidence>
<gene>
    <name evidence="1" type="ORF">UFOPK3402_01833</name>
</gene>
<dbReference type="AlphaFoldDB" id="A0A6J7EUF2"/>
<sequence length="62" mass="6416">MNRASSMIVAGVSPAPGSVTTPMVPYLSQGSHPPVGQSSRTCMVIRAKSPLTGKDDSIDTSR</sequence>
<dbReference type="EMBL" id="CAFBLS010000289">
    <property type="protein sequence ID" value="CAB4885941.1"/>
    <property type="molecule type" value="Genomic_DNA"/>
</dbReference>
<organism evidence="1">
    <name type="scientific">freshwater metagenome</name>
    <dbReference type="NCBI Taxonomy" id="449393"/>
    <lineage>
        <taxon>unclassified sequences</taxon>
        <taxon>metagenomes</taxon>
        <taxon>ecological metagenomes</taxon>
    </lineage>
</organism>
<proteinExistence type="predicted"/>
<reference evidence="1" key="1">
    <citation type="submission" date="2020-05" db="EMBL/GenBank/DDBJ databases">
        <authorList>
            <person name="Chiriac C."/>
            <person name="Salcher M."/>
            <person name="Ghai R."/>
            <person name="Kavagutti S V."/>
        </authorList>
    </citation>
    <scope>NUCLEOTIDE SEQUENCE</scope>
</reference>
<protein>
    <submittedName>
        <fullName evidence="1">Unannotated protein</fullName>
    </submittedName>
</protein>
<name>A0A6J7EUF2_9ZZZZ</name>